<reference evidence="13" key="2">
    <citation type="submission" date="2023-05" db="EMBL/GenBank/DDBJ databases">
        <authorList>
            <consortium name="Lawrence Berkeley National Laboratory"/>
            <person name="Steindorff A."/>
            <person name="Hensen N."/>
            <person name="Bonometti L."/>
            <person name="Westerberg I."/>
            <person name="Brannstrom I.O."/>
            <person name="Guillou S."/>
            <person name="Cros-Aarteil S."/>
            <person name="Calhoun S."/>
            <person name="Haridas S."/>
            <person name="Kuo A."/>
            <person name="Mondo S."/>
            <person name="Pangilinan J."/>
            <person name="Riley R."/>
            <person name="Labutti K."/>
            <person name="Andreopoulos B."/>
            <person name="Lipzen A."/>
            <person name="Chen C."/>
            <person name="Yanf M."/>
            <person name="Daum C."/>
            <person name="Ng V."/>
            <person name="Clum A."/>
            <person name="Ohm R."/>
            <person name="Martin F."/>
            <person name="Silar P."/>
            <person name="Natvig D."/>
            <person name="Lalanne C."/>
            <person name="Gautier V."/>
            <person name="Ament-Velasquez S.L."/>
            <person name="Kruys A."/>
            <person name="Hutchinson M.I."/>
            <person name="Powell A.J."/>
            <person name="Barry K."/>
            <person name="Miller A.N."/>
            <person name="Grigoriev I.V."/>
            <person name="Debuchy R."/>
            <person name="Gladieux P."/>
            <person name="Thoren M.H."/>
            <person name="Johannesson H."/>
        </authorList>
    </citation>
    <scope>NUCLEOTIDE SEQUENCE</scope>
    <source>
        <strain evidence="13">CBS 315.58</strain>
    </source>
</reference>
<evidence type="ECO:0000256" key="7">
    <source>
        <dbReference type="ARBA" id="ARBA00023146"/>
    </source>
</evidence>
<protein>
    <recommendedName>
        <fullName evidence="2">leucine--tRNA ligase</fullName>
        <ecNumber evidence="2">6.1.1.4</ecNumber>
    </recommendedName>
    <alternativeName>
        <fullName evidence="8">Leucyl-tRNA synthetase</fullName>
    </alternativeName>
</protein>
<evidence type="ECO:0000256" key="4">
    <source>
        <dbReference type="ARBA" id="ARBA00022741"/>
    </source>
</evidence>
<evidence type="ECO:0000256" key="8">
    <source>
        <dbReference type="ARBA" id="ARBA00030520"/>
    </source>
</evidence>
<reference evidence="13" key="1">
    <citation type="journal article" date="2023" name="Mol. Phylogenet. Evol.">
        <title>Genome-scale phylogeny and comparative genomics of the fungal order Sordariales.</title>
        <authorList>
            <person name="Hensen N."/>
            <person name="Bonometti L."/>
            <person name="Westerberg I."/>
            <person name="Brannstrom I.O."/>
            <person name="Guillou S."/>
            <person name="Cros-Aarteil S."/>
            <person name="Calhoun S."/>
            <person name="Haridas S."/>
            <person name="Kuo A."/>
            <person name="Mondo S."/>
            <person name="Pangilinan J."/>
            <person name="Riley R."/>
            <person name="LaButti K."/>
            <person name="Andreopoulos B."/>
            <person name="Lipzen A."/>
            <person name="Chen C."/>
            <person name="Yan M."/>
            <person name="Daum C."/>
            <person name="Ng V."/>
            <person name="Clum A."/>
            <person name="Steindorff A."/>
            <person name="Ohm R.A."/>
            <person name="Martin F."/>
            <person name="Silar P."/>
            <person name="Natvig D.O."/>
            <person name="Lalanne C."/>
            <person name="Gautier V."/>
            <person name="Ament-Velasquez S.L."/>
            <person name="Kruys A."/>
            <person name="Hutchinson M.I."/>
            <person name="Powell A.J."/>
            <person name="Barry K."/>
            <person name="Miller A.N."/>
            <person name="Grigoriev I.V."/>
            <person name="Debuchy R."/>
            <person name="Gladieux P."/>
            <person name="Hiltunen Thoren M."/>
            <person name="Johannesson H."/>
        </authorList>
    </citation>
    <scope>NUCLEOTIDE SEQUENCE</scope>
    <source>
        <strain evidence="13">CBS 315.58</strain>
    </source>
</reference>
<name>A0AAN7AQ75_9PEZI</name>
<dbReference type="InterPro" id="IPR002300">
    <property type="entry name" value="aa-tRNA-synth_Ia"/>
</dbReference>
<organism evidence="13 14">
    <name type="scientific">Triangularia verruculosa</name>
    <dbReference type="NCBI Taxonomy" id="2587418"/>
    <lineage>
        <taxon>Eukaryota</taxon>
        <taxon>Fungi</taxon>
        <taxon>Dikarya</taxon>
        <taxon>Ascomycota</taxon>
        <taxon>Pezizomycotina</taxon>
        <taxon>Sordariomycetes</taxon>
        <taxon>Sordariomycetidae</taxon>
        <taxon>Sordariales</taxon>
        <taxon>Podosporaceae</taxon>
        <taxon>Triangularia</taxon>
    </lineage>
</organism>
<evidence type="ECO:0000256" key="5">
    <source>
        <dbReference type="ARBA" id="ARBA00022840"/>
    </source>
</evidence>
<evidence type="ECO:0000259" key="12">
    <source>
        <dbReference type="Pfam" id="PF24810"/>
    </source>
</evidence>
<evidence type="ECO:0000313" key="13">
    <source>
        <dbReference type="EMBL" id="KAK4197091.1"/>
    </source>
</evidence>
<comment type="similarity">
    <text evidence="1">Belongs to the class-I aminoacyl-tRNA synthetase family.</text>
</comment>
<comment type="caution">
    <text evidence="13">The sequence shown here is derived from an EMBL/GenBank/DDBJ whole genome shotgun (WGS) entry which is preliminary data.</text>
</comment>
<dbReference type="InterPro" id="IPR009080">
    <property type="entry name" value="tRNAsynth_Ia_anticodon-bd"/>
</dbReference>
<dbReference type="Gene3D" id="1.10.730.10">
    <property type="entry name" value="Isoleucyl-tRNA Synthetase, Domain 1"/>
    <property type="match status" value="1"/>
</dbReference>
<evidence type="ECO:0000256" key="3">
    <source>
        <dbReference type="ARBA" id="ARBA00022598"/>
    </source>
</evidence>
<evidence type="ECO:0000256" key="2">
    <source>
        <dbReference type="ARBA" id="ARBA00013164"/>
    </source>
</evidence>
<feature type="domain" description="Aminoacyl-tRNA synthetase class Ia" evidence="10">
    <location>
        <begin position="68"/>
        <end position="133"/>
    </location>
</feature>
<dbReference type="GO" id="GO:0002161">
    <property type="term" value="F:aminoacyl-tRNA deacylase activity"/>
    <property type="evidence" value="ECO:0007669"/>
    <property type="project" value="InterPro"/>
</dbReference>
<evidence type="ECO:0000313" key="14">
    <source>
        <dbReference type="Proteomes" id="UP001303160"/>
    </source>
</evidence>
<dbReference type="AlphaFoldDB" id="A0AAN7AQ75"/>
<keyword evidence="3" id="KW-0436">Ligase</keyword>
<dbReference type="GO" id="GO:0006429">
    <property type="term" value="P:leucyl-tRNA aminoacylation"/>
    <property type="evidence" value="ECO:0007669"/>
    <property type="project" value="InterPro"/>
</dbReference>
<dbReference type="SUPFAM" id="SSF50677">
    <property type="entry name" value="ValRS/IleRS/LeuRS editing domain"/>
    <property type="match status" value="1"/>
</dbReference>
<evidence type="ECO:0000256" key="9">
    <source>
        <dbReference type="ARBA" id="ARBA00047469"/>
    </source>
</evidence>
<dbReference type="Gene3D" id="3.40.50.620">
    <property type="entry name" value="HUPs"/>
    <property type="match status" value="1"/>
</dbReference>
<feature type="domain" description="Leucine--tRNA ligase RagD-binding" evidence="12">
    <location>
        <begin position="981"/>
        <end position="1037"/>
    </location>
</feature>
<dbReference type="PANTHER" id="PTHR45794:SF1">
    <property type="entry name" value="LEUCINE--TRNA LIGASE, CYTOPLASMIC"/>
    <property type="match status" value="1"/>
</dbReference>
<dbReference type="InterPro" id="IPR004493">
    <property type="entry name" value="Leu-tRNA-synth_Ia_arc/euk"/>
</dbReference>
<dbReference type="EC" id="6.1.1.4" evidence="2"/>
<gene>
    <name evidence="13" type="ORF">QBC40DRAFT_108288</name>
</gene>
<keyword evidence="6" id="KW-0648">Protein biosynthesis</keyword>
<dbReference type="PANTHER" id="PTHR45794">
    <property type="entry name" value="LEUCYL-TRNA SYNTHETASE"/>
    <property type="match status" value="1"/>
</dbReference>
<dbReference type="InterPro" id="IPR009008">
    <property type="entry name" value="Val/Leu/Ile-tRNA-synth_edit"/>
</dbReference>
<keyword evidence="7" id="KW-0030">Aminoacyl-tRNA synthetase</keyword>
<dbReference type="SUPFAM" id="SSF47323">
    <property type="entry name" value="Anticodon-binding domain of a subclass of class I aminoacyl-tRNA synthetases"/>
    <property type="match status" value="1"/>
</dbReference>
<feature type="domain" description="Methionyl/Valyl/Leucyl/Isoleucyl-tRNA synthetase anticodon-binding" evidence="11">
    <location>
        <begin position="834"/>
        <end position="951"/>
    </location>
</feature>
<feature type="domain" description="Aminoacyl-tRNA synthetase class Ia" evidence="10">
    <location>
        <begin position="216"/>
        <end position="790"/>
    </location>
</feature>
<proteinExistence type="inferred from homology"/>
<sequence>MPDTALPKAMETLAVSSKTKELRGTEKRDTLIEIEKKYQRKWEEEQVFEIDAPSIDEFPLDSITADELREKFPKFFGTIAYPYMNGRLHAGHAFSFSKIEFHAGYARMQGKRALFPLGYHCTGLPIKASADKLAKEVQMFGRDFENYKEEDEEEEAPVAVKGPKEDLSKFNAKKGKAAAKTVKAKYQFQILNSVGVPLEEIHHFADPQYWLQFFPPECKKDLTNFGARIDWRRQFVTTDANPYYDAFVRWQMIRLKELEKIKFGKRYTIYSIKDGQPCMDHDRSEGEGVLPQEYTALKLKVVEWAPKAAEAVKGKIPEDAKVYLVPATLRAETMYGQTCCFVGPTITYGLYKASEKEYFVITERAAKNMAYQGIFEKEGVPEKAADVLGSDLIGTLVNPPLSFHKEVRVLPMESVLATKGTGVVTSVPSDSPDDYAMVTELAKKADFYGIKKEWAELEIIPIIQTPSSDLLAPYLVKKLKIASPKDVKQLLEAKELAYKEGFYQGKMLVGEFAGEKVEDAKPKVRAQLIKAGEAFAYSEPENKVVSRSGDECTVALMDQWYIDYGEDSWRTIAYDYVENKDGKGLETYSPDTQHGFKGVLNWLKQWACARTYGLGSKLPWDPTFLVESLSDSTIYMAYYTLVPWLHKDLFGREQGKGKIAPEQMIDEVWDYVFARTQLTDELVTKSGIPKETLQGMRRDFEYFYPLDLRVSGKDLIPNHLTFWLYNHIALFPREYWPKAVRANGHLQLNGAKMAKSTGNFMTLDDVVKKYGADAARVALADAGDTIADSNFVEDVADNTILRFYTNKEWIEETVKDETLRTGELNDFQDVLFDNEMNALVAETKKHYEETSYKLALKAAHYDFLNARDTYREGCAAAGIPLHKDLVFKYIRLQALLLTPIAPHWADFVWQEILGEKTSIQFARWPEVPASDAALTAAREYVRQTSSNINSAEASQLKKMAKGRQSDFDPKKPKKLTIFLTEDFPTWQAKYIELLKEVWDPATNSQKIDDKELNGRIGKMGEMKKAMPFVQALKKRLRDGEPASAVLERKLAFDEKKTLLAMVPGLKRAAGLESVQIVAVQEGSKKGKDLTAGGEEVEVTAPVVEAALPGQPSFFFTNV</sequence>
<evidence type="ECO:0000256" key="6">
    <source>
        <dbReference type="ARBA" id="ARBA00022917"/>
    </source>
</evidence>
<dbReference type="GO" id="GO:0005524">
    <property type="term" value="F:ATP binding"/>
    <property type="evidence" value="ECO:0007669"/>
    <property type="project" value="UniProtKB-KW"/>
</dbReference>
<dbReference type="Pfam" id="PF08264">
    <property type="entry name" value="Anticodon_1"/>
    <property type="match status" value="1"/>
</dbReference>
<dbReference type="NCBIfam" id="TIGR00395">
    <property type="entry name" value="leuS_arch"/>
    <property type="match status" value="1"/>
</dbReference>
<dbReference type="SUPFAM" id="SSF52374">
    <property type="entry name" value="Nucleotidylyl transferase"/>
    <property type="match status" value="1"/>
</dbReference>
<keyword evidence="4" id="KW-0547">Nucleotide-binding</keyword>
<keyword evidence="5" id="KW-0067">ATP-binding</keyword>
<evidence type="ECO:0000256" key="1">
    <source>
        <dbReference type="ARBA" id="ARBA00005594"/>
    </source>
</evidence>
<dbReference type="Gene3D" id="3.90.740.10">
    <property type="entry name" value="Valyl/Leucyl/Isoleucyl-tRNA synthetase, editing domain"/>
    <property type="match status" value="1"/>
</dbReference>
<evidence type="ECO:0000259" key="10">
    <source>
        <dbReference type="Pfam" id="PF00133"/>
    </source>
</evidence>
<dbReference type="Pfam" id="PF00133">
    <property type="entry name" value="tRNA-synt_1"/>
    <property type="match status" value="2"/>
</dbReference>
<dbReference type="Proteomes" id="UP001303160">
    <property type="component" value="Unassembled WGS sequence"/>
</dbReference>
<dbReference type="FunFam" id="3.90.740.10:FF:000001">
    <property type="entry name" value="Leucine--tRNA ligase, cytoplasmic"/>
    <property type="match status" value="1"/>
</dbReference>
<dbReference type="EMBL" id="MU863970">
    <property type="protein sequence ID" value="KAK4197091.1"/>
    <property type="molecule type" value="Genomic_DNA"/>
</dbReference>
<dbReference type="Pfam" id="PF24810">
    <property type="entry name" value="RBD_LARS1"/>
    <property type="match status" value="1"/>
</dbReference>
<evidence type="ECO:0000259" key="11">
    <source>
        <dbReference type="Pfam" id="PF08264"/>
    </source>
</evidence>
<dbReference type="GO" id="GO:0004823">
    <property type="term" value="F:leucine-tRNA ligase activity"/>
    <property type="evidence" value="ECO:0007669"/>
    <property type="project" value="UniProtKB-EC"/>
</dbReference>
<dbReference type="InterPro" id="IPR013155">
    <property type="entry name" value="M/V/L/I-tRNA-synth_anticd-bd"/>
</dbReference>
<accession>A0AAN7AQ75</accession>
<comment type="catalytic activity">
    <reaction evidence="9">
        <text>tRNA(Leu) + L-leucine + ATP = L-leucyl-tRNA(Leu) + AMP + diphosphate</text>
        <dbReference type="Rhea" id="RHEA:11688"/>
        <dbReference type="Rhea" id="RHEA-COMP:9613"/>
        <dbReference type="Rhea" id="RHEA-COMP:9622"/>
        <dbReference type="ChEBI" id="CHEBI:30616"/>
        <dbReference type="ChEBI" id="CHEBI:33019"/>
        <dbReference type="ChEBI" id="CHEBI:57427"/>
        <dbReference type="ChEBI" id="CHEBI:78442"/>
        <dbReference type="ChEBI" id="CHEBI:78494"/>
        <dbReference type="ChEBI" id="CHEBI:456215"/>
        <dbReference type="EC" id="6.1.1.4"/>
    </reaction>
</comment>
<dbReference type="InterPro" id="IPR014729">
    <property type="entry name" value="Rossmann-like_a/b/a_fold"/>
</dbReference>
<dbReference type="InterPro" id="IPR055416">
    <property type="entry name" value="RBD_LARS1"/>
</dbReference>
<dbReference type="NCBIfam" id="NF008957">
    <property type="entry name" value="PRK12300.1"/>
    <property type="match status" value="1"/>
</dbReference>
<keyword evidence="14" id="KW-1185">Reference proteome</keyword>